<evidence type="ECO:0000259" key="10">
    <source>
        <dbReference type="Pfam" id="PF00694"/>
    </source>
</evidence>
<dbReference type="InterPro" id="IPR012708">
    <property type="entry name" value="2Me_IsoCit_deHydtase_FeS-dep"/>
</dbReference>
<sequence length="859" mass="94859">MNNQYRKVLPDTGLEYFDARAAVDEIQAGAYQGLPYTSRVLAENLVRRCQPEYLEASLRQLIERKRDLDFPWYPARVVCHDILGQTALVDLAGLRDAIAQQGGDPAKVNPVVETQLIVDHSLAVEHAGFDAGAFDKNRAIEDRRNEDRFHFIEWCKTAFENVSVIPAGNGIMHQINLEKMSPVVQVQQGIAFPDTCVGTDSHTPHVDALGVIAIGVGGLEAETVMLGRPSMMRLPDIVGVNLTGKRQPGITATDIVLAITEFLREQKVVSAYLEFFGEGARDLTIGDRATISNMTPEYGASAGMFYIDEQTIQYLKLTGRDDEQVALVEHYAKHTGLWADDLTQVDYERVLEFDLSLVQRNMAGPSNPHRRLPTNQLTERGIASAWQKTEGELPDGAVIIAAITSCTNTSNPRNVVAAGLVAKKANQLGLVRQPWVKTSFAPGSKVAKLYLEQAGLLSELEKLGFGIVGYACTTCNGMSGALDPVIQQEIIERDVYTTAVLSGNRNFDGRIHPYAKQAFLASPPLVVAYALAGTIRFDIERDSLGQDAQGNPIYLQDLWPTDEEIDQVVSEHVKPEQFQQIYVKMFEKDTGVYQTKPLYDWREMSTYIRRPPYWEGALARECTLKGMRPLAILGDNITTDHLSPSNAILASSAAGEYLAKMGVPEEDFNSYATHRGDHLTAQRATFANPKLFNEMVTENGEVKQGSLARIEPEGKVTRMWEAIETYMQRKQPLIIVAGADYGQGSSRDWAAKGVRLAGVEAIVAEGFERIHRTNLVGMGVLPLQFKAGVDRHRLALDGTELYDVTGEITPGCDLTLQITRNNGEKLDVTVTCRLDTADEVLVYQAGGVLQRFAQDFLAH</sequence>
<dbReference type="NCBIfam" id="TIGR01341">
    <property type="entry name" value="aconitase_1"/>
    <property type="match status" value="1"/>
</dbReference>
<evidence type="ECO:0000256" key="4">
    <source>
        <dbReference type="ARBA" id="ARBA00022723"/>
    </source>
</evidence>
<dbReference type="Proteomes" id="UP001607151">
    <property type="component" value="Unassembled WGS sequence"/>
</dbReference>
<accession>A0ABW7ITP3</accession>
<dbReference type="Gene3D" id="3.20.19.10">
    <property type="entry name" value="Aconitase, domain 4"/>
    <property type="match status" value="1"/>
</dbReference>
<keyword evidence="8 11" id="KW-0456">Lyase</keyword>
<evidence type="ECO:0000256" key="1">
    <source>
        <dbReference type="ARBA" id="ARBA00001966"/>
    </source>
</evidence>
<dbReference type="Gene3D" id="3.30.499.10">
    <property type="entry name" value="Aconitase, domain 3"/>
    <property type="match status" value="2"/>
</dbReference>
<organism evidence="11 12">
    <name type="scientific">Vibrio rumoiensis</name>
    <dbReference type="NCBI Taxonomy" id="76258"/>
    <lineage>
        <taxon>Bacteria</taxon>
        <taxon>Pseudomonadati</taxon>
        <taxon>Pseudomonadota</taxon>
        <taxon>Gammaproteobacteria</taxon>
        <taxon>Vibrionales</taxon>
        <taxon>Vibrionaceae</taxon>
        <taxon>Vibrio</taxon>
    </lineage>
</organism>
<feature type="domain" description="Aconitase A/isopropylmalate dehydratase small subunit swivel" evidence="10">
    <location>
        <begin position="656"/>
        <end position="787"/>
    </location>
</feature>
<gene>
    <name evidence="11" type="primary">acnD</name>
    <name evidence="11" type="ORF">ACGRQ9_05785</name>
</gene>
<comment type="function">
    <text evidence="8">Catalyzes the isomerization of citrate to isocitrate via cis-aconitate.</text>
</comment>
<name>A0ABW7ITP3_9VIBR</name>
<dbReference type="InterPro" id="IPR001030">
    <property type="entry name" value="Acoase/IPM_deHydtase_lsu_aba"/>
</dbReference>
<dbReference type="InterPro" id="IPR006249">
    <property type="entry name" value="Aconitase/IRP2"/>
</dbReference>
<dbReference type="Gene3D" id="6.10.190.10">
    <property type="match status" value="1"/>
</dbReference>
<proteinExistence type="inferred from homology"/>
<reference evidence="11 12" key="1">
    <citation type="submission" date="2024-10" db="EMBL/GenBank/DDBJ databases">
        <authorList>
            <person name="Yibar A."/>
            <person name="Saticioglu I.B."/>
            <person name="Duman M."/>
            <person name="Ajmi N."/>
            <person name="Gurler F."/>
            <person name="Ay H."/>
            <person name="Onuk E."/>
            <person name="Guler S."/>
            <person name="Romalde J.L."/>
        </authorList>
    </citation>
    <scope>NUCLEOTIDE SEQUENCE [LARGE SCALE GENOMIC DNA]</scope>
    <source>
        <strain evidence="11 12">14-MA-B</strain>
    </source>
</reference>
<evidence type="ECO:0000256" key="7">
    <source>
        <dbReference type="ARBA" id="ARBA00023501"/>
    </source>
</evidence>
<evidence type="ECO:0000313" key="12">
    <source>
        <dbReference type="Proteomes" id="UP001607151"/>
    </source>
</evidence>
<comment type="catalytic activity">
    <reaction evidence="7 8">
        <text>citrate = D-threo-isocitrate</text>
        <dbReference type="Rhea" id="RHEA:10336"/>
        <dbReference type="ChEBI" id="CHEBI:15562"/>
        <dbReference type="ChEBI" id="CHEBI:16947"/>
        <dbReference type="EC" id="4.2.1.3"/>
    </reaction>
</comment>
<dbReference type="PRINTS" id="PR00415">
    <property type="entry name" value="ACONITASE"/>
</dbReference>
<dbReference type="RefSeq" id="WP_394607432.1">
    <property type="nucleotide sequence ID" value="NZ_JBIHSN010000002.1"/>
</dbReference>
<evidence type="ECO:0000256" key="3">
    <source>
        <dbReference type="ARBA" id="ARBA00012926"/>
    </source>
</evidence>
<evidence type="ECO:0000259" key="9">
    <source>
        <dbReference type="Pfam" id="PF00330"/>
    </source>
</evidence>
<comment type="caution">
    <text evidence="11">The sequence shown here is derived from an EMBL/GenBank/DDBJ whole genome shotgun (WGS) entry which is preliminary data.</text>
</comment>
<dbReference type="Pfam" id="PF00330">
    <property type="entry name" value="Aconitase"/>
    <property type="match status" value="1"/>
</dbReference>
<keyword evidence="12" id="KW-1185">Reference proteome</keyword>
<evidence type="ECO:0000313" key="11">
    <source>
        <dbReference type="EMBL" id="MFH0265009.1"/>
    </source>
</evidence>
<comment type="similarity">
    <text evidence="2 8">Belongs to the aconitase/IPM isomerase family.</text>
</comment>
<keyword evidence="4" id="KW-0479">Metal-binding</keyword>
<feature type="domain" description="Aconitase/3-isopropylmalate dehydratase large subunit alpha/beta/alpha" evidence="9">
    <location>
        <begin position="66"/>
        <end position="533"/>
    </location>
</feature>
<dbReference type="SUPFAM" id="SSF53732">
    <property type="entry name" value="Aconitase iron-sulfur domain"/>
    <property type="match status" value="1"/>
</dbReference>
<dbReference type="GO" id="GO:0047456">
    <property type="term" value="F:2-methylisocitrate dehydratase activity"/>
    <property type="evidence" value="ECO:0007669"/>
    <property type="project" value="UniProtKB-EC"/>
</dbReference>
<dbReference type="EC" id="4.2.1.3" evidence="3 8"/>
<dbReference type="EMBL" id="JBIHSN010000002">
    <property type="protein sequence ID" value="MFH0265009.1"/>
    <property type="molecule type" value="Genomic_DNA"/>
</dbReference>
<evidence type="ECO:0000256" key="8">
    <source>
        <dbReference type="RuleBase" id="RU361275"/>
    </source>
</evidence>
<dbReference type="InterPro" id="IPR015928">
    <property type="entry name" value="Aconitase/3IPM_dehydase_swvl"/>
</dbReference>
<keyword evidence="8" id="KW-0004">4Fe-4S</keyword>
<keyword evidence="6 8" id="KW-0411">Iron-sulfur</keyword>
<evidence type="ECO:0000256" key="2">
    <source>
        <dbReference type="ARBA" id="ARBA00007185"/>
    </source>
</evidence>
<dbReference type="Pfam" id="PF00694">
    <property type="entry name" value="Aconitase_C"/>
    <property type="match status" value="1"/>
</dbReference>
<dbReference type="NCBIfam" id="NF009520">
    <property type="entry name" value="PRK12881.1"/>
    <property type="match status" value="1"/>
</dbReference>
<evidence type="ECO:0000256" key="6">
    <source>
        <dbReference type="ARBA" id="ARBA00023014"/>
    </source>
</evidence>
<keyword evidence="5 8" id="KW-0408">Iron</keyword>
<dbReference type="SUPFAM" id="SSF52016">
    <property type="entry name" value="LeuD/IlvD-like"/>
    <property type="match status" value="1"/>
</dbReference>
<dbReference type="PANTHER" id="PTHR11670">
    <property type="entry name" value="ACONITASE/IRON-RESPONSIVE ELEMENT FAMILY MEMBER"/>
    <property type="match status" value="1"/>
</dbReference>
<dbReference type="InterPro" id="IPR036008">
    <property type="entry name" value="Aconitase_4Fe-4S_dom"/>
</dbReference>
<evidence type="ECO:0000256" key="5">
    <source>
        <dbReference type="ARBA" id="ARBA00023004"/>
    </source>
</evidence>
<dbReference type="NCBIfam" id="NF006757">
    <property type="entry name" value="PRK09277.1"/>
    <property type="match status" value="1"/>
</dbReference>
<dbReference type="InterPro" id="IPR015931">
    <property type="entry name" value="Acnase/IPM_dHydase_lsu_aba_1/3"/>
</dbReference>
<dbReference type="NCBIfam" id="TIGR02333">
    <property type="entry name" value="2met_isocit_dHY"/>
    <property type="match status" value="1"/>
</dbReference>
<comment type="cofactor">
    <cofactor evidence="1">
        <name>[4Fe-4S] cluster</name>
        <dbReference type="ChEBI" id="CHEBI:49883"/>
    </cofactor>
</comment>
<protein>
    <recommendedName>
        <fullName evidence="3 8">Aconitate hydratase</fullName>
        <shortName evidence="8">Aconitase</shortName>
        <ecNumber evidence="3 8">4.2.1.3</ecNumber>
    </recommendedName>
</protein>
<dbReference type="InterPro" id="IPR000573">
    <property type="entry name" value="AconitaseA/IPMdHydase_ssu_swvl"/>
</dbReference>